<dbReference type="AlphaFoldDB" id="A0A6A0A6I7"/>
<proteinExistence type="predicted"/>
<comment type="caution">
    <text evidence="1">The sequence shown here is derived from an EMBL/GenBank/DDBJ whole genome shotgun (WGS) entry which is preliminary data.</text>
</comment>
<organism evidence="1 2">
    <name type="scientific">Haematococcus lacustris</name>
    <name type="common">Green alga</name>
    <name type="synonym">Haematococcus pluvialis</name>
    <dbReference type="NCBI Taxonomy" id="44745"/>
    <lineage>
        <taxon>Eukaryota</taxon>
        <taxon>Viridiplantae</taxon>
        <taxon>Chlorophyta</taxon>
        <taxon>core chlorophytes</taxon>
        <taxon>Chlorophyceae</taxon>
        <taxon>CS clade</taxon>
        <taxon>Chlamydomonadales</taxon>
        <taxon>Haematococcaceae</taxon>
        <taxon>Haematococcus</taxon>
    </lineage>
</organism>
<name>A0A6A0A6I7_HAELA</name>
<reference evidence="1 2" key="1">
    <citation type="submission" date="2020-02" db="EMBL/GenBank/DDBJ databases">
        <title>Draft genome sequence of Haematococcus lacustris strain NIES-144.</title>
        <authorList>
            <person name="Morimoto D."/>
            <person name="Nakagawa S."/>
            <person name="Yoshida T."/>
            <person name="Sawayama S."/>
        </authorList>
    </citation>
    <scope>NUCLEOTIDE SEQUENCE [LARGE SCALE GENOMIC DNA]</scope>
    <source>
        <strain evidence="1 2">NIES-144</strain>
    </source>
</reference>
<keyword evidence="2" id="KW-1185">Reference proteome</keyword>
<dbReference type="EMBL" id="BLLF01003761">
    <property type="protein sequence ID" value="GFH28150.1"/>
    <property type="molecule type" value="Genomic_DNA"/>
</dbReference>
<sequence length="157" mass="17505">MPGDDSQGDRVNVTEADVRAAQAELDRVFGVTRRASTPSQALDQCENEALAMVKCMDQHRGPTWYWSCGRYYVTLQKCYHWSLHPPTSQAPNHSQLQSWRAWFASGGAEQTADSPEQSRVHAVMDGDSVRYRPTGAGLKCPQGCQRQLFLLACKGFP</sequence>
<evidence type="ECO:0000313" key="2">
    <source>
        <dbReference type="Proteomes" id="UP000485058"/>
    </source>
</evidence>
<dbReference type="Proteomes" id="UP000485058">
    <property type="component" value="Unassembled WGS sequence"/>
</dbReference>
<evidence type="ECO:0000313" key="1">
    <source>
        <dbReference type="EMBL" id="GFH28150.1"/>
    </source>
</evidence>
<accession>A0A6A0A6I7</accession>
<evidence type="ECO:0008006" key="3">
    <source>
        <dbReference type="Google" id="ProtNLM"/>
    </source>
</evidence>
<gene>
    <name evidence="1" type="ORF">HaLaN_26592</name>
</gene>
<protein>
    <recommendedName>
        <fullName evidence="3">COX assembly mitochondrial protein</fullName>
    </recommendedName>
</protein>